<dbReference type="RefSeq" id="WP_367773452.1">
    <property type="nucleotide sequence ID" value="NZ_JBFNXR010000036.1"/>
</dbReference>
<feature type="transmembrane region" description="Helical" evidence="2">
    <location>
        <begin position="162"/>
        <end position="183"/>
    </location>
</feature>
<sequence>MRAPSQREEAAMHSAGGKFINPQSSRMHPSDGLPRKLESLQWLRAVAAMSVVYFHAVIQAKHVFFIGMTEIGETGVDIFFVLSGFIMWVTTRNSPISMGQFIGKRIERIVPLYWVLTLAVAACAIIVPHLLRSTKFDIAHLLTSLFFMPWANPAGMPGTSTYISPVIIPGWTLNMEMMFYILFALCLPLRKKWRVFGIAFLISALYVVGNVGGNRGYLVSFYGNSIIFEFLMGVLLAAYLIPFLKLSVPWAWMLLFLSLIILAYIEASSPDFPRALKFGVPAFFAIAAAINLERLSAVPNFPILVKLGDASYSIYLSHIFVISALRTAWNLLDLDRSDWNAFAFVTVSVAVSAIFGLLIHEYVERPLSRFKFITTRSNKNSNDALTQH</sequence>
<dbReference type="Pfam" id="PF01757">
    <property type="entry name" value="Acyl_transf_3"/>
    <property type="match status" value="1"/>
</dbReference>
<gene>
    <name evidence="4" type="ORF">ABUH87_10835</name>
</gene>
<feature type="transmembrane region" description="Helical" evidence="2">
    <location>
        <begin position="312"/>
        <end position="329"/>
    </location>
</feature>
<feature type="domain" description="Acyltransferase 3" evidence="3">
    <location>
        <begin position="38"/>
        <end position="359"/>
    </location>
</feature>
<protein>
    <submittedName>
        <fullName evidence="4">Acyltransferase family protein</fullName>
        <ecNumber evidence="4">2.3.-.-</ecNumber>
    </submittedName>
</protein>
<keyword evidence="5" id="KW-1185">Reference proteome</keyword>
<feature type="transmembrane region" description="Helical" evidence="2">
    <location>
        <begin position="42"/>
        <end position="58"/>
    </location>
</feature>
<proteinExistence type="predicted"/>
<dbReference type="PANTHER" id="PTHR23028:SF53">
    <property type="entry name" value="ACYL_TRANSF_3 DOMAIN-CONTAINING PROTEIN"/>
    <property type="match status" value="1"/>
</dbReference>
<dbReference type="EC" id="2.3.-.-" evidence="4"/>
<name>A0ABV3RC27_9SPHN</name>
<comment type="caution">
    <text evidence="4">The sequence shown here is derived from an EMBL/GenBank/DDBJ whole genome shotgun (WGS) entry which is preliminary data.</text>
</comment>
<dbReference type="InterPro" id="IPR050879">
    <property type="entry name" value="Acyltransferase_3"/>
</dbReference>
<feature type="transmembrane region" description="Helical" evidence="2">
    <location>
        <begin position="64"/>
        <end position="89"/>
    </location>
</feature>
<feature type="transmembrane region" description="Helical" evidence="2">
    <location>
        <begin position="195"/>
        <end position="213"/>
    </location>
</feature>
<feature type="transmembrane region" description="Helical" evidence="2">
    <location>
        <begin position="219"/>
        <end position="241"/>
    </location>
</feature>
<accession>A0ABV3RC27</accession>
<feature type="region of interest" description="Disordered" evidence="1">
    <location>
        <begin position="12"/>
        <end position="32"/>
    </location>
</feature>
<organism evidence="4 5">
    <name type="scientific">Novosphingobium rhizovicinum</name>
    <dbReference type="NCBI Taxonomy" id="3228928"/>
    <lineage>
        <taxon>Bacteria</taxon>
        <taxon>Pseudomonadati</taxon>
        <taxon>Pseudomonadota</taxon>
        <taxon>Alphaproteobacteria</taxon>
        <taxon>Sphingomonadales</taxon>
        <taxon>Sphingomonadaceae</taxon>
        <taxon>Novosphingobium</taxon>
    </lineage>
</organism>
<dbReference type="EMBL" id="JBFNXR010000036">
    <property type="protein sequence ID" value="MEW9855653.1"/>
    <property type="molecule type" value="Genomic_DNA"/>
</dbReference>
<keyword evidence="2" id="KW-1133">Transmembrane helix</keyword>
<keyword evidence="2" id="KW-0472">Membrane</keyword>
<keyword evidence="4" id="KW-0808">Transferase</keyword>
<keyword evidence="2" id="KW-0812">Transmembrane</keyword>
<evidence type="ECO:0000313" key="5">
    <source>
        <dbReference type="Proteomes" id="UP001556118"/>
    </source>
</evidence>
<keyword evidence="4" id="KW-0012">Acyltransferase</keyword>
<dbReference type="PANTHER" id="PTHR23028">
    <property type="entry name" value="ACETYLTRANSFERASE"/>
    <property type="match status" value="1"/>
</dbReference>
<feature type="transmembrane region" description="Helical" evidence="2">
    <location>
        <begin position="248"/>
        <end position="269"/>
    </location>
</feature>
<feature type="transmembrane region" description="Helical" evidence="2">
    <location>
        <begin position="110"/>
        <end position="131"/>
    </location>
</feature>
<reference evidence="4 5" key="1">
    <citation type="submission" date="2024-06" db="EMBL/GenBank/DDBJ databases">
        <title>Novosphingobium rhizovicinus M1R2S20.</title>
        <authorList>
            <person name="Sun J.-Q."/>
        </authorList>
    </citation>
    <scope>NUCLEOTIDE SEQUENCE [LARGE SCALE GENOMIC DNA]</scope>
    <source>
        <strain evidence="4 5">M1R2S20</strain>
    </source>
</reference>
<feature type="transmembrane region" description="Helical" evidence="2">
    <location>
        <begin position="341"/>
        <end position="363"/>
    </location>
</feature>
<dbReference type="InterPro" id="IPR002656">
    <property type="entry name" value="Acyl_transf_3_dom"/>
</dbReference>
<evidence type="ECO:0000313" key="4">
    <source>
        <dbReference type="EMBL" id="MEW9855653.1"/>
    </source>
</evidence>
<evidence type="ECO:0000256" key="2">
    <source>
        <dbReference type="SAM" id="Phobius"/>
    </source>
</evidence>
<dbReference type="Proteomes" id="UP001556118">
    <property type="component" value="Unassembled WGS sequence"/>
</dbReference>
<evidence type="ECO:0000259" key="3">
    <source>
        <dbReference type="Pfam" id="PF01757"/>
    </source>
</evidence>
<evidence type="ECO:0000256" key="1">
    <source>
        <dbReference type="SAM" id="MobiDB-lite"/>
    </source>
</evidence>
<dbReference type="GO" id="GO:0016746">
    <property type="term" value="F:acyltransferase activity"/>
    <property type="evidence" value="ECO:0007669"/>
    <property type="project" value="UniProtKB-KW"/>
</dbReference>